<comment type="function">
    <text evidence="12 13">The RecF protein is involved in DNA metabolism; it is required for DNA replication and normal SOS inducibility. RecF binds preferentially to single-stranded, linear DNA. It also seems to bind ATP.</text>
</comment>
<evidence type="ECO:0000256" key="2">
    <source>
        <dbReference type="ARBA" id="ARBA00008016"/>
    </source>
</evidence>
<name>A0A095X6Q5_9FIRM</name>
<keyword evidence="6 12" id="KW-0547">Nucleotide-binding</keyword>
<dbReference type="Pfam" id="PF02463">
    <property type="entry name" value="SMC_N"/>
    <property type="match status" value="1"/>
</dbReference>
<evidence type="ECO:0000313" key="16">
    <source>
        <dbReference type="Proteomes" id="UP000029579"/>
    </source>
</evidence>
<dbReference type="OrthoDB" id="9803889at2"/>
<dbReference type="GO" id="GO:0005737">
    <property type="term" value="C:cytoplasm"/>
    <property type="evidence" value="ECO:0007669"/>
    <property type="project" value="UniProtKB-SubCell"/>
</dbReference>
<dbReference type="InterPro" id="IPR018078">
    <property type="entry name" value="DNA-binding_RecF_CS"/>
</dbReference>
<keyword evidence="11 12" id="KW-0742">SOS response</keyword>
<evidence type="ECO:0000256" key="7">
    <source>
        <dbReference type="ARBA" id="ARBA00022763"/>
    </source>
</evidence>
<dbReference type="GO" id="GO:0006302">
    <property type="term" value="P:double-strand break repair"/>
    <property type="evidence" value="ECO:0007669"/>
    <property type="project" value="TreeGrafter"/>
</dbReference>
<dbReference type="InterPro" id="IPR003395">
    <property type="entry name" value="RecF/RecN/SMC_N"/>
</dbReference>
<keyword evidence="9 12" id="KW-0238">DNA-binding</keyword>
<dbReference type="HAMAP" id="MF_00365">
    <property type="entry name" value="RecF"/>
    <property type="match status" value="1"/>
</dbReference>
<evidence type="ECO:0000256" key="10">
    <source>
        <dbReference type="ARBA" id="ARBA00023204"/>
    </source>
</evidence>
<dbReference type="Gene3D" id="3.40.50.300">
    <property type="entry name" value="P-loop containing nucleotide triphosphate hydrolases"/>
    <property type="match status" value="1"/>
</dbReference>
<comment type="similarity">
    <text evidence="2 12 13">Belongs to the RecF family.</text>
</comment>
<comment type="subcellular location">
    <subcellularLocation>
        <location evidence="1 12 13">Cytoplasm</location>
    </subcellularLocation>
</comment>
<evidence type="ECO:0000259" key="14">
    <source>
        <dbReference type="Pfam" id="PF02463"/>
    </source>
</evidence>
<comment type="caution">
    <text evidence="15">The sequence shown here is derived from an EMBL/GenBank/DDBJ whole genome shotgun (WGS) entry which is preliminary data.</text>
</comment>
<dbReference type="GO" id="GO:0000731">
    <property type="term" value="P:DNA synthesis involved in DNA repair"/>
    <property type="evidence" value="ECO:0007669"/>
    <property type="project" value="TreeGrafter"/>
</dbReference>
<keyword evidence="7 12" id="KW-0227">DNA damage</keyword>
<evidence type="ECO:0000256" key="1">
    <source>
        <dbReference type="ARBA" id="ARBA00004496"/>
    </source>
</evidence>
<dbReference type="GO" id="GO:0009432">
    <property type="term" value="P:SOS response"/>
    <property type="evidence" value="ECO:0007669"/>
    <property type="project" value="UniProtKB-UniRule"/>
</dbReference>
<dbReference type="GO" id="GO:0003697">
    <property type="term" value="F:single-stranded DNA binding"/>
    <property type="evidence" value="ECO:0007669"/>
    <property type="project" value="UniProtKB-UniRule"/>
</dbReference>
<dbReference type="PANTHER" id="PTHR32182:SF0">
    <property type="entry name" value="DNA REPLICATION AND REPAIR PROTEIN RECF"/>
    <property type="match status" value="1"/>
</dbReference>
<evidence type="ECO:0000256" key="4">
    <source>
        <dbReference type="ARBA" id="ARBA00022490"/>
    </source>
</evidence>
<feature type="binding site" evidence="12">
    <location>
        <begin position="30"/>
        <end position="37"/>
    </location>
    <ligand>
        <name>ATP</name>
        <dbReference type="ChEBI" id="CHEBI:30616"/>
    </ligand>
</feature>
<dbReference type="GO" id="GO:0005524">
    <property type="term" value="F:ATP binding"/>
    <property type="evidence" value="ECO:0007669"/>
    <property type="project" value="UniProtKB-UniRule"/>
</dbReference>
<dbReference type="NCBIfam" id="TIGR00611">
    <property type="entry name" value="recf"/>
    <property type="match status" value="1"/>
</dbReference>
<feature type="domain" description="RecF/RecN/SMC N-terminal" evidence="14">
    <location>
        <begin position="3"/>
        <end position="347"/>
    </location>
</feature>
<accession>A0A095X6Q5</accession>
<dbReference type="PANTHER" id="PTHR32182">
    <property type="entry name" value="DNA REPLICATION AND REPAIR PROTEIN RECF"/>
    <property type="match status" value="1"/>
</dbReference>
<evidence type="ECO:0000256" key="12">
    <source>
        <dbReference type="HAMAP-Rule" id="MF_00365"/>
    </source>
</evidence>
<dbReference type="RefSeq" id="WP_037326214.1">
    <property type="nucleotide sequence ID" value="NZ_JRMW01000016.1"/>
</dbReference>
<evidence type="ECO:0000256" key="5">
    <source>
        <dbReference type="ARBA" id="ARBA00022705"/>
    </source>
</evidence>
<evidence type="ECO:0000256" key="6">
    <source>
        <dbReference type="ARBA" id="ARBA00022741"/>
    </source>
</evidence>
<dbReference type="Gene3D" id="1.20.1050.90">
    <property type="entry name" value="RecF/RecN/SMC, N-terminal domain"/>
    <property type="match status" value="1"/>
</dbReference>
<evidence type="ECO:0000256" key="11">
    <source>
        <dbReference type="ARBA" id="ARBA00023236"/>
    </source>
</evidence>
<keyword evidence="5 12" id="KW-0235">DNA replication</keyword>
<dbReference type="EMBL" id="JRMW01000016">
    <property type="protein sequence ID" value="KGF05341.1"/>
    <property type="molecule type" value="Genomic_DNA"/>
</dbReference>
<evidence type="ECO:0000313" key="15">
    <source>
        <dbReference type="EMBL" id="KGF05341.1"/>
    </source>
</evidence>
<dbReference type="InterPro" id="IPR027417">
    <property type="entry name" value="P-loop_NTPase"/>
</dbReference>
<dbReference type="SUPFAM" id="SSF52540">
    <property type="entry name" value="P-loop containing nucleoside triphosphate hydrolases"/>
    <property type="match status" value="1"/>
</dbReference>
<reference evidence="15 16" key="1">
    <citation type="submission" date="2014-07" db="EMBL/GenBank/DDBJ databases">
        <authorList>
            <person name="McCorrison J."/>
            <person name="Sanka R."/>
            <person name="Torralba M."/>
            <person name="Gillis M."/>
            <person name="Haft D.H."/>
            <person name="Methe B."/>
            <person name="Sutton G."/>
            <person name="Nelson K.E."/>
        </authorList>
    </citation>
    <scope>NUCLEOTIDE SEQUENCE [LARGE SCALE GENOMIC DNA]</scope>
    <source>
        <strain evidence="15 16">S7-1-13</strain>
    </source>
</reference>
<keyword evidence="10 12" id="KW-0234">DNA repair</keyword>
<sequence length="367" mass="43081">MWIQDIKLYNFRNYFYESVNFNESTNIFIGDNAQGKTNLLESCYYLANATSFKKLRDKDIIKFGQEKMEISGTIRKGRSFKKVLIRVDGADKNIFVNEVEYKRNKDLKSLFRLVLFTPEDLNIIKEGPNLRRELLDEIIASIDFSYARVKKDYDKILFARNKLLKNRNSSYFKEQLDAFDKSLVKEGYKIYKSRIKFVKFVEEYAQDFQNAITDGKEKLEIDYLPDISAESLDEYYKKFLEKREDDLRYLSTQAGVHRDDIIIKINGKNTRLFASQGQQRSAIINIKLAEVKLVREISGDRAVILLDDVFSELDETRSKFLLENLSDYQTIITATNTKSLENVPADKISYISDGRIRKEKYDRKQQL</sequence>
<evidence type="ECO:0000256" key="3">
    <source>
        <dbReference type="ARBA" id="ARBA00020170"/>
    </source>
</evidence>
<dbReference type="eggNOG" id="COG1195">
    <property type="taxonomic scope" value="Bacteria"/>
</dbReference>
<proteinExistence type="inferred from homology"/>
<dbReference type="InterPro" id="IPR042174">
    <property type="entry name" value="RecF_2"/>
</dbReference>
<evidence type="ECO:0000256" key="9">
    <source>
        <dbReference type="ARBA" id="ARBA00023125"/>
    </source>
</evidence>
<evidence type="ECO:0000256" key="8">
    <source>
        <dbReference type="ARBA" id="ARBA00022840"/>
    </source>
</evidence>
<organism evidence="15 16">
    <name type="scientific">Anaerococcus lactolyticus S7-1-13</name>
    <dbReference type="NCBI Taxonomy" id="1284686"/>
    <lineage>
        <taxon>Bacteria</taxon>
        <taxon>Bacillati</taxon>
        <taxon>Bacillota</taxon>
        <taxon>Tissierellia</taxon>
        <taxon>Tissierellales</taxon>
        <taxon>Peptoniphilaceae</taxon>
        <taxon>Anaerococcus</taxon>
    </lineage>
</organism>
<dbReference type="GO" id="GO:0006260">
    <property type="term" value="P:DNA replication"/>
    <property type="evidence" value="ECO:0007669"/>
    <property type="project" value="UniProtKB-UniRule"/>
</dbReference>
<gene>
    <name evidence="12" type="primary">recF</name>
    <name evidence="15" type="ORF">HMPREF1630_01020</name>
</gene>
<evidence type="ECO:0000256" key="13">
    <source>
        <dbReference type="RuleBase" id="RU000578"/>
    </source>
</evidence>
<keyword evidence="8 12" id="KW-0067">ATP-binding</keyword>
<keyword evidence="4 12" id="KW-0963">Cytoplasm</keyword>
<dbReference type="AlphaFoldDB" id="A0A095X6Q5"/>
<protein>
    <recommendedName>
        <fullName evidence="3 12">DNA replication and repair protein RecF</fullName>
    </recommendedName>
</protein>
<dbReference type="InterPro" id="IPR001238">
    <property type="entry name" value="DNA-binding_RecF"/>
</dbReference>
<dbReference type="Proteomes" id="UP000029579">
    <property type="component" value="Unassembled WGS sequence"/>
</dbReference>
<dbReference type="PROSITE" id="PS00618">
    <property type="entry name" value="RECF_2"/>
    <property type="match status" value="1"/>
</dbReference>